<comment type="caution">
    <text evidence="6">The sequence shown here is derived from an EMBL/GenBank/DDBJ whole genome shotgun (WGS) entry which is preliminary data.</text>
</comment>
<name>A0AAW9SFG7_9BACT</name>
<sequence>MDKKPSSSKLLKIILPVALLAGIPMALLFSSKGDNRSQALYETHCGNCHMENGEGLKSLIPPLAGSDYLTNHPEKIACIIRYGQSGEITVNGTTYNQSMPGIPQLTEVEIANIINYINQQWGNDAKPVSAATVKKHLKNCKNSQP</sequence>
<accession>A0AAW9SFG7</accession>
<evidence type="ECO:0000259" key="5">
    <source>
        <dbReference type="PROSITE" id="PS51007"/>
    </source>
</evidence>
<dbReference type="PANTHER" id="PTHR35008">
    <property type="entry name" value="BLL4482 PROTEIN-RELATED"/>
    <property type="match status" value="1"/>
</dbReference>
<feature type="domain" description="Cytochrome c" evidence="5">
    <location>
        <begin position="32"/>
        <end position="121"/>
    </location>
</feature>
<evidence type="ECO:0000256" key="4">
    <source>
        <dbReference type="PROSITE-ProRule" id="PRU00433"/>
    </source>
</evidence>
<dbReference type="GO" id="GO:0009055">
    <property type="term" value="F:electron transfer activity"/>
    <property type="evidence" value="ECO:0007669"/>
    <property type="project" value="InterPro"/>
</dbReference>
<dbReference type="InterPro" id="IPR009056">
    <property type="entry name" value="Cyt_c-like_dom"/>
</dbReference>
<keyword evidence="2 4" id="KW-0479">Metal-binding</keyword>
<reference evidence="6 7" key="1">
    <citation type="submission" date="2024-04" db="EMBL/GenBank/DDBJ databases">
        <title>Novel genus in family Flammeovirgaceae.</title>
        <authorList>
            <person name="Nguyen T.H."/>
            <person name="Vuong T.Q."/>
            <person name="Le H."/>
            <person name="Kim S.-G."/>
        </authorList>
    </citation>
    <scope>NUCLEOTIDE SEQUENCE [LARGE SCALE GENOMIC DNA]</scope>
    <source>
        <strain evidence="6 7">JCM 23209</strain>
    </source>
</reference>
<dbReference type="RefSeq" id="WP_346822235.1">
    <property type="nucleotide sequence ID" value="NZ_JBDKWZ010000009.1"/>
</dbReference>
<gene>
    <name evidence="6" type="ORF">AAG747_16150</name>
</gene>
<keyword evidence="3 4" id="KW-0408">Iron</keyword>
<dbReference type="InterPro" id="IPR036909">
    <property type="entry name" value="Cyt_c-like_dom_sf"/>
</dbReference>
<organism evidence="6 7">
    <name type="scientific">Rapidithrix thailandica</name>
    <dbReference type="NCBI Taxonomy" id="413964"/>
    <lineage>
        <taxon>Bacteria</taxon>
        <taxon>Pseudomonadati</taxon>
        <taxon>Bacteroidota</taxon>
        <taxon>Cytophagia</taxon>
        <taxon>Cytophagales</taxon>
        <taxon>Flammeovirgaceae</taxon>
        <taxon>Rapidithrix</taxon>
    </lineage>
</organism>
<evidence type="ECO:0000256" key="3">
    <source>
        <dbReference type="ARBA" id="ARBA00023004"/>
    </source>
</evidence>
<dbReference type="PROSITE" id="PS51007">
    <property type="entry name" value="CYTC"/>
    <property type="match status" value="1"/>
</dbReference>
<dbReference type="Gene3D" id="1.10.760.10">
    <property type="entry name" value="Cytochrome c-like domain"/>
    <property type="match status" value="1"/>
</dbReference>
<dbReference type="GO" id="GO:0020037">
    <property type="term" value="F:heme binding"/>
    <property type="evidence" value="ECO:0007669"/>
    <property type="project" value="InterPro"/>
</dbReference>
<keyword evidence="1 4" id="KW-0349">Heme</keyword>
<dbReference type="AlphaFoldDB" id="A0AAW9SFG7"/>
<dbReference type="Proteomes" id="UP001403385">
    <property type="component" value="Unassembled WGS sequence"/>
</dbReference>
<dbReference type="InterPro" id="IPR051459">
    <property type="entry name" value="Cytochrome_c-type_DH"/>
</dbReference>
<dbReference type="PANTHER" id="PTHR35008:SF4">
    <property type="entry name" value="BLL4482 PROTEIN"/>
    <property type="match status" value="1"/>
</dbReference>
<evidence type="ECO:0000256" key="2">
    <source>
        <dbReference type="ARBA" id="ARBA00022723"/>
    </source>
</evidence>
<evidence type="ECO:0000256" key="1">
    <source>
        <dbReference type="ARBA" id="ARBA00022617"/>
    </source>
</evidence>
<evidence type="ECO:0000313" key="6">
    <source>
        <dbReference type="EMBL" id="MEN7549456.1"/>
    </source>
</evidence>
<dbReference type="Pfam" id="PF00034">
    <property type="entry name" value="Cytochrom_C"/>
    <property type="match status" value="1"/>
</dbReference>
<proteinExistence type="predicted"/>
<keyword evidence="7" id="KW-1185">Reference proteome</keyword>
<evidence type="ECO:0000313" key="7">
    <source>
        <dbReference type="Proteomes" id="UP001403385"/>
    </source>
</evidence>
<protein>
    <submittedName>
        <fullName evidence="6">Cytochrome c</fullName>
    </submittedName>
</protein>
<dbReference type="SUPFAM" id="SSF46626">
    <property type="entry name" value="Cytochrome c"/>
    <property type="match status" value="1"/>
</dbReference>
<dbReference type="EMBL" id="JBDKWZ010000009">
    <property type="protein sequence ID" value="MEN7549456.1"/>
    <property type="molecule type" value="Genomic_DNA"/>
</dbReference>
<dbReference type="GO" id="GO:0046872">
    <property type="term" value="F:metal ion binding"/>
    <property type="evidence" value="ECO:0007669"/>
    <property type="project" value="UniProtKB-KW"/>
</dbReference>